<keyword evidence="3 8" id="KW-0812">Transmembrane</keyword>
<evidence type="ECO:0000256" key="4">
    <source>
        <dbReference type="ARBA" id="ARBA00022989"/>
    </source>
</evidence>
<keyword evidence="4 8" id="KW-1133">Transmembrane helix</keyword>
<dbReference type="EMBL" id="MCGN01000002">
    <property type="protein sequence ID" value="ORZ01769.1"/>
    <property type="molecule type" value="Genomic_DNA"/>
</dbReference>
<feature type="transmembrane region" description="Helical" evidence="8">
    <location>
        <begin position="74"/>
        <end position="96"/>
    </location>
</feature>
<evidence type="ECO:0000256" key="8">
    <source>
        <dbReference type="SAM" id="Phobius"/>
    </source>
</evidence>
<dbReference type="STRING" id="13706.A0A1X2HR12"/>
<feature type="transmembrane region" description="Helical" evidence="8">
    <location>
        <begin position="49"/>
        <end position="68"/>
    </location>
</feature>
<evidence type="ECO:0000256" key="6">
    <source>
        <dbReference type="ARBA" id="ARBA00023136"/>
    </source>
</evidence>
<evidence type="ECO:0000256" key="1">
    <source>
        <dbReference type="ARBA" id="ARBA00004141"/>
    </source>
</evidence>
<keyword evidence="10" id="KW-1185">Reference proteome</keyword>
<comment type="subcellular location">
    <subcellularLocation>
        <location evidence="1">Membrane</location>
        <topology evidence="1">Multi-pass membrane protein</topology>
    </subcellularLocation>
</comment>
<evidence type="ECO:0000256" key="3">
    <source>
        <dbReference type="ARBA" id="ARBA00022692"/>
    </source>
</evidence>
<gene>
    <name evidence="9" type="ORF">BCR43DRAFT_487473</name>
</gene>
<dbReference type="OMA" id="WFQAIAV"/>
<feature type="transmembrane region" description="Helical" evidence="8">
    <location>
        <begin position="366"/>
        <end position="385"/>
    </location>
</feature>
<proteinExistence type="predicted"/>
<feature type="region of interest" description="Disordered" evidence="7">
    <location>
        <begin position="197"/>
        <end position="220"/>
    </location>
</feature>
<sequence>MLSVSSAWGRLKSVRFLTLHYAYIMILIFLGSAMFYFEPNTHFEYIDTLFMITTSVTNTGLNTLAMSSMSTYQLLLLIFFTIPGSPVIVSWIIVLVRKHYFSKRFKDVLAYNRQQKEYRRRMRHTDDAQSASSSIFRRLSMQSVTSDPSGKAARLGKLPSAPALQLRLPSHDDISIRVTDDATSDAAAAAAAAGGAKAGAGTGTEEPAPPAGTNTVTERTRGTSDLHGVMFAEDIEHQRREIRDEFRQHHKDAMAGVTEDDMLSIMLPTQPLTREQRYAIGGLEYRGLDFLAWAVPILYVSIIIICTFVLRIYVAVDGYAQHALATANSTPVDPWFWSFFLTVSSLNSLGLSLTDSSMVPFLNAPCPLILSAVLIIIGAPGYPILFRAFVWCLRHTSSSATQRETLQYLLDHPRRCYTAMFPRIQTMWLLIILTAITVIEMAAFLGANANLPVLYGIPWASRVLDSFYQGVSTRNAGFTVVNVLDLGPGCQMIYIIFMYLSIYPVAISIKSSNVYQERALGIYGSEHDFMIPATADRISAAISTLRRVPTNSSALTQSLSGVFKRPSFFVITQIQRQLISEICWLMLGIFCLFCAEQGQILAPSPVTGLSVIYECTSAFGNAGSSTGYPNTSTAQAAQYSTFSKVVLIILMYRGRQRALPSDIDRAVLLPSEQLQEKEVAEARFRARHAEASLDLGDNEARWYKAHSVTGEMV</sequence>
<feature type="transmembrane region" description="Helical" evidence="8">
    <location>
        <begin position="334"/>
        <end position="354"/>
    </location>
</feature>
<dbReference type="FunCoup" id="A0A1X2HR12">
    <property type="interactions" value="96"/>
</dbReference>
<evidence type="ECO:0000313" key="9">
    <source>
        <dbReference type="EMBL" id="ORZ01769.1"/>
    </source>
</evidence>
<keyword evidence="6 8" id="KW-0472">Membrane</keyword>
<dbReference type="GO" id="GO:0005886">
    <property type="term" value="C:plasma membrane"/>
    <property type="evidence" value="ECO:0007669"/>
    <property type="project" value="TreeGrafter"/>
</dbReference>
<keyword evidence="5" id="KW-0406">Ion transport</keyword>
<evidence type="ECO:0000256" key="5">
    <source>
        <dbReference type="ARBA" id="ARBA00023065"/>
    </source>
</evidence>
<dbReference type="OrthoDB" id="9999863at2759"/>
<feature type="transmembrane region" description="Helical" evidence="8">
    <location>
        <begin position="491"/>
        <end position="509"/>
    </location>
</feature>
<evidence type="ECO:0000256" key="7">
    <source>
        <dbReference type="SAM" id="MobiDB-lite"/>
    </source>
</evidence>
<evidence type="ECO:0000256" key="2">
    <source>
        <dbReference type="ARBA" id="ARBA00022448"/>
    </source>
</evidence>
<dbReference type="GO" id="GO:0030007">
    <property type="term" value="P:intracellular potassium ion homeostasis"/>
    <property type="evidence" value="ECO:0007669"/>
    <property type="project" value="TreeGrafter"/>
</dbReference>
<dbReference type="Proteomes" id="UP000242180">
    <property type="component" value="Unassembled WGS sequence"/>
</dbReference>
<dbReference type="GO" id="GO:0140107">
    <property type="term" value="F:high-affinity potassium ion transmembrane transporter activity"/>
    <property type="evidence" value="ECO:0007669"/>
    <property type="project" value="TreeGrafter"/>
</dbReference>
<organism evidence="9 10">
    <name type="scientific">Syncephalastrum racemosum</name>
    <name type="common">Filamentous fungus</name>
    <dbReference type="NCBI Taxonomy" id="13706"/>
    <lineage>
        <taxon>Eukaryota</taxon>
        <taxon>Fungi</taxon>
        <taxon>Fungi incertae sedis</taxon>
        <taxon>Mucoromycota</taxon>
        <taxon>Mucoromycotina</taxon>
        <taxon>Mucoromycetes</taxon>
        <taxon>Mucorales</taxon>
        <taxon>Syncephalastraceae</taxon>
        <taxon>Syncephalastrum</taxon>
    </lineage>
</organism>
<comment type="caution">
    <text evidence="9">The sequence shown here is derived from an EMBL/GenBank/DDBJ whole genome shotgun (WGS) entry which is preliminary data.</text>
</comment>
<feature type="transmembrane region" description="Helical" evidence="8">
    <location>
        <begin position="290"/>
        <end position="314"/>
    </location>
</feature>
<evidence type="ECO:0000313" key="10">
    <source>
        <dbReference type="Proteomes" id="UP000242180"/>
    </source>
</evidence>
<dbReference type="PANTHER" id="PTHR31064:SF30">
    <property type="entry name" value="HIGH-AFFINITY POTASSIUM TRANSPORT PROTEIN-RELATED"/>
    <property type="match status" value="1"/>
</dbReference>
<feature type="transmembrane region" description="Helical" evidence="8">
    <location>
        <begin position="20"/>
        <end position="37"/>
    </location>
</feature>
<keyword evidence="2" id="KW-0813">Transport</keyword>
<feature type="transmembrane region" description="Helical" evidence="8">
    <location>
        <begin position="427"/>
        <end position="446"/>
    </location>
</feature>
<dbReference type="InParanoid" id="A0A1X2HR12"/>
<protein>
    <submittedName>
        <fullName evidence="9">Cation transport protein-domain-containing protein</fullName>
    </submittedName>
</protein>
<reference evidence="9 10" key="1">
    <citation type="submission" date="2016-07" db="EMBL/GenBank/DDBJ databases">
        <title>Pervasive Adenine N6-methylation of Active Genes in Fungi.</title>
        <authorList>
            <consortium name="DOE Joint Genome Institute"/>
            <person name="Mondo S.J."/>
            <person name="Dannebaum R.O."/>
            <person name="Kuo R.C."/>
            <person name="Labutti K."/>
            <person name="Haridas S."/>
            <person name="Kuo A."/>
            <person name="Salamov A."/>
            <person name="Ahrendt S.R."/>
            <person name="Lipzen A."/>
            <person name="Sullivan W."/>
            <person name="Andreopoulos W.B."/>
            <person name="Clum A."/>
            <person name="Lindquist E."/>
            <person name="Daum C."/>
            <person name="Ramamoorthy G.K."/>
            <person name="Gryganskyi A."/>
            <person name="Culley D."/>
            <person name="Magnuson J.K."/>
            <person name="James T.Y."/>
            <person name="O'Malley M.A."/>
            <person name="Stajich J.E."/>
            <person name="Spatafora J.W."/>
            <person name="Visel A."/>
            <person name="Grigoriev I.V."/>
        </authorList>
    </citation>
    <scope>NUCLEOTIDE SEQUENCE [LARGE SCALE GENOMIC DNA]</scope>
    <source>
        <strain evidence="9 10">NRRL 2496</strain>
    </source>
</reference>
<dbReference type="Pfam" id="PF02386">
    <property type="entry name" value="TrkH"/>
    <property type="match status" value="1"/>
</dbReference>
<dbReference type="AlphaFoldDB" id="A0A1X2HR12"/>
<accession>A0A1X2HR12</accession>
<name>A0A1X2HR12_SYNRA</name>
<dbReference type="InterPro" id="IPR051143">
    <property type="entry name" value="TrkH_K-transport"/>
</dbReference>
<dbReference type="PANTHER" id="PTHR31064">
    <property type="entry name" value="POTASSIUM TRANSPORT PROTEIN DDB_G0292412-RELATED"/>
    <property type="match status" value="1"/>
</dbReference>
<dbReference type="InterPro" id="IPR003445">
    <property type="entry name" value="Cat_transpt"/>
</dbReference>
<dbReference type="GO" id="GO:1990573">
    <property type="term" value="P:potassium ion import across plasma membrane"/>
    <property type="evidence" value="ECO:0007669"/>
    <property type="project" value="TreeGrafter"/>
</dbReference>